<evidence type="ECO:0000313" key="7">
    <source>
        <dbReference type="Proteomes" id="UP000318833"/>
    </source>
</evidence>
<keyword evidence="7" id="KW-1185">Reference proteome</keyword>
<dbReference type="PRINTS" id="PR01021">
    <property type="entry name" value="OMPADOMAIN"/>
</dbReference>
<dbReference type="PANTHER" id="PTHR30329">
    <property type="entry name" value="STATOR ELEMENT OF FLAGELLAR MOTOR COMPLEX"/>
    <property type="match status" value="1"/>
</dbReference>
<feature type="domain" description="OmpA-like" evidence="5">
    <location>
        <begin position="242"/>
        <end position="356"/>
    </location>
</feature>
<feature type="region of interest" description="Disordered" evidence="4">
    <location>
        <begin position="323"/>
        <end position="356"/>
    </location>
</feature>
<gene>
    <name evidence="6" type="ORF">FOF46_17670</name>
</gene>
<feature type="compositionally biased region" description="Polar residues" evidence="4">
    <location>
        <begin position="37"/>
        <end position="46"/>
    </location>
</feature>
<keyword evidence="2 3" id="KW-0472">Membrane</keyword>
<dbReference type="SUPFAM" id="SSF103088">
    <property type="entry name" value="OmpA-like"/>
    <property type="match status" value="1"/>
</dbReference>
<dbReference type="InterPro" id="IPR006664">
    <property type="entry name" value="OMP_bac"/>
</dbReference>
<name>A0A554VHE7_9FLAO</name>
<feature type="region of interest" description="Disordered" evidence="4">
    <location>
        <begin position="21"/>
        <end position="46"/>
    </location>
</feature>
<dbReference type="OrthoDB" id="9792021at2"/>
<evidence type="ECO:0000256" key="2">
    <source>
        <dbReference type="ARBA" id="ARBA00023136"/>
    </source>
</evidence>
<evidence type="ECO:0000256" key="4">
    <source>
        <dbReference type="SAM" id="MobiDB-lite"/>
    </source>
</evidence>
<dbReference type="PROSITE" id="PS51123">
    <property type="entry name" value="OMPA_2"/>
    <property type="match status" value="1"/>
</dbReference>
<protein>
    <submittedName>
        <fullName evidence="6">OmpA family protein</fullName>
    </submittedName>
</protein>
<evidence type="ECO:0000256" key="1">
    <source>
        <dbReference type="ARBA" id="ARBA00004442"/>
    </source>
</evidence>
<comment type="subcellular location">
    <subcellularLocation>
        <location evidence="1">Cell outer membrane</location>
    </subcellularLocation>
</comment>
<evidence type="ECO:0000259" key="5">
    <source>
        <dbReference type="PROSITE" id="PS51123"/>
    </source>
</evidence>
<dbReference type="RefSeq" id="WP_143917374.1">
    <property type="nucleotide sequence ID" value="NZ_CANMIK010000043.1"/>
</dbReference>
<dbReference type="EMBL" id="VLNR01000039">
    <property type="protein sequence ID" value="TSE06901.1"/>
    <property type="molecule type" value="Genomic_DNA"/>
</dbReference>
<dbReference type="InterPro" id="IPR006665">
    <property type="entry name" value="OmpA-like"/>
</dbReference>
<dbReference type="PANTHER" id="PTHR30329:SF20">
    <property type="entry name" value="EXPORTED PROTEIN"/>
    <property type="match status" value="1"/>
</dbReference>
<comment type="caution">
    <text evidence="6">The sequence shown here is derived from an EMBL/GenBank/DDBJ whole genome shotgun (WGS) entry which is preliminary data.</text>
</comment>
<dbReference type="AlphaFoldDB" id="A0A554VHE7"/>
<dbReference type="Gene3D" id="3.30.1330.60">
    <property type="entry name" value="OmpA-like domain"/>
    <property type="match status" value="1"/>
</dbReference>
<evidence type="ECO:0000313" key="6">
    <source>
        <dbReference type="EMBL" id="TSE06901.1"/>
    </source>
</evidence>
<evidence type="ECO:0000256" key="3">
    <source>
        <dbReference type="PROSITE-ProRule" id="PRU00473"/>
    </source>
</evidence>
<feature type="compositionally biased region" description="Basic and acidic residues" evidence="4">
    <location>
        <begin position="342"/>
        <end position="356"/>
    </location>
</feature>
<dbReference type="Pfam" id="PF00691">
    <property type="entry name" value="OmpA"/>
    <property type="match status" value="1"/>
</dbReference>
<dbReference type="CDD" id="cd07185">
    <property type="entry name" value="OmpA_C-like"/>
    <property type="match status" value="1"/>
</dbReference>
<accession>A0A554VHE7</accession>
<organism evidence="6 7">
    <name type="scientific">Aquimarina algiphila</name>
    <dbReference type="NCBI Taxonomy" id="2047982"/>
    <lineage>
        <taxon>Bacteria</taxon>
        <taxon>Pseudomonadati</taxon>
        <taxon>Bacteroidota</taxon>
        <taxon>Flavobacteriia</taxon>
        <taxon>Flavobacteriales</taxon>
        <taxon>Flavobacteriaceae</taxon>
        <taxon>Aquimarina</taxon>
    </lineage>
</organism>
<dbReference type="Proteomes" id="UP000318833">
    <property type="component" value="Unassembled WGS sequence"/>
</dbReference>
<dbReference type="GO" id="GO:0009279">
    <property type="term" value="C:cell outer membrane"/>
    <property type="evidence" value="ECO:0007669"/>
    <property type="project" value="UniProtKB-SubCell"/>
</dbReference>
<sequence length="356" mass="40450">MTKVIWVICLSLLLTNCKNNTGETEEKERIQTEEETSIPNSETTETVEVIKNTETEKQPIKEFNWNDISITNQDIGDYPYITPPKGMEVSESSSATKSYDFHKLEMFDGTSFFAFEGRVEKMSIKMSLKDNSDQDWNQYLFDKSVSEYLASIGAKLISDQKIPEELMVNFGDTPNERYAHMHDFYIGDVVNDKVRMYVLRTQSQKIGFQVYSNTATGEIGIVEVKDFEQTIEKITASEIKEEIEKNGFVALHINFDTGKSRIKTDSYSIIDEIVKMLKNSPDLKISIEGHTDDVGDDSSNLKLSKNRARAVLMALTDEGIEESRLSSEGFGETKPVSDNTTEDGKAQNRRVELRKQ</sequence>
<dbReference type="InterPro" id="IPR050330">
    <property type="entry name" value="Bact_OuterMem_StrucFunc"/>
</dbReference>
<proteinExistence type="predicted"/>
<reference evidence="6 7" key="1">
    <citation type="submission" date="2019-07" db="EMBL/GenBank/DDBJ databases">
        <title>The draft genome sequence of Aquimarina algiphila M91.</title>
        <authorList>
            <person name="Meng X."/>
        </authorList>
    </citation>
    <scope>NUCLEOTIDE SEQUENCE [LARGE SCALE GENOMIC DNA]</scope>
    <source>
        <strain evidence="6 7">M91</strain>
    </source>
</reference>
<dbReference type="InterPro" id="IPR036737">
    <property type="entry name" value="OmpA-like_sf"/>
</dbReference>